<keyword evidence="2" id="KW-1185">Reference proteome</keyword>
<reference evidence="1 2" key="1">
    <citation type="journal article" date="2018" name="Front. Plant Sci.">
        <title>Red Clover (Trifolium pratense) and Zigzag Clover (T. medium) - A Picture of Genomic Similarities and Differences.</title>
        <authorList>
            <person name="Dluhosova J."/>
            <person name="Istvanek J."/>
            <person name="Nedelnik J."/>
            <person name="Repkova J."/>
        </authorList>
    </citation>
    <scope>NUCLEOTIDE SEQUENCE [LARGE SCALE GENOMIC DNA]</scope>
    <source>
        <strain evidence="2">cv. 10/8</strain>
        <tissue evidence="1">Leaf</tissue>
    </source>
</reference>
<accession>A0A392SLA1</accession>
<dbReference type="CDD" id="cd09272">
    <property type="entry name" value="RNase_HI_RT_Ty1"/>
    <property type="match status" value="1"/>
</dbReference>
<evidence type="ECO:0000313" key="1">
    <source>
        <dbReference type="EMBL" id="MCI48745.1"/>
    </source>
</evidence>
<evidence type="ECO:0000313" key="2">
    <source>
        <dbReference type="Proteomes" id="UP000265520"/>
    </source>
</evidence>
<dbReference type="EMBL" id="LXQA010390989">
    <property type="protein sequence ID" value="MCI48745.1"/>
    <property type="molecule type" value="Genomic_DNA"/>
</dbReference>
<dbReference type="AlphaFoldDB" id="A0A392SLA1"/>
<organism evidence="1 2">
    <name type="scientific">Trifolium medium</name>
    <dbReference type="NCBI Taxonomy" id="97028"/>
    <lineage>
        <taxon>Eukaryota</taxon>
        <taxon>Viridiplantae</taxon>
        <taxon>Streptophyta</taxon>
        <taxon>Embryophyta</taxon>
        <taxon>Tracheophyta</taxon>
        <taxon>Spermatophyta</taxon>
        <taxon>Magnoliopsida</taxon>
        <taxon>eudicotyledons</taxon>
        <taxon>Gunneridae</taxon>
        <taxon>Pentapetalae</taxon>
        <taxon>rosids</taxon>
        <taxon>fabids</taxon>
        <taxon>Fabales</taxon>
        <taxon>Fabaceae</taxon>
        <taxon>Papilionoideae</taxon>
        <taxon>50 kb inversion clade</taxon>
        <taxon>NPAAA clade</taxon>
        <taxon>Hologalegina</taxon>
        <taxon>IRL clade</taxon>
        <taxon>Trifolieae</taxon>
        <taxon>Trifolium</taxon>
    </lineage>
</organism>
<protein>
    <submittedName>
        <fullName evidence="1">Retroelement pol polyprotein-like</fullName>
    </submittedName>
</protein>
<proteinExistence type="predicted"/>
<name>A0A392SLA1_9FABA</name>
<dbReference type="PANTHER" id="PTHR11439:SF470">
    <property type="entry name" value="CYSTEINE-RICH RLK (RECEPTOR-LIKE PROTEIN KINASE) 8"/>
    <property type="match status" value="1"/>
</dbReference>
<comment type="caution">
    <text evidence="1">The sequence shown here is derived from an EMBL/GenBank/DDBJ whole genome shotgun (WGS) entry which is preliminary data.</text>
</comment>
<sequence length="88" mass="10006">MQQSRTEHWTAALRVVRYLKGNPGQGVFLDSASDLYLHGWCNVDWAACPLTRRSLTGYIIFLGNSPISWKTKKQQVVSRSSAESEYRS</sequence>
<feature type="non-terminal residue" evidence="1">
    <location>
        <position position="88"/>
    </location>
</feature>
<dbReference type="PANTHER" id="PTHR11439">
    <property type="entry name" value="GAG-POL-RELATED RETROTRANSPOSON"/>
    <property type="match status" value="1"/>
</dbReference>
<dbReference type="Proteomes" id="UP000265520">
    <property type="component" value="Unassembled WGS sequence"/>
</dbReference>